<gene>
    <name evidence="1" type="ORF">SAMN05660648_00554</name>
</gene>
<dbReference type="EMBL" id="FNQG01000002">
    <property type="protein sequence ID" value="SDZ77929.1"/>
    <property type="molecule type" value="Genomic_DNA"/>
</dbReference>
<evidence type="ECO:0000313" key="2">
    <source>
        <dbReference type="Proteomes" id="UP000183469"/>
    </source>
</evidence>
<organism evidence="1 2">
    <name type="scientific">Selenomonas ruminantium</name>
    <dbReference type="NCBI Taxonomy" id="971"/>
    <lineage>
        <taxon>Bacteria</taxon>
        <taxon>Bacillati</taxon>
        <taxon>Bacillota</taxon>
        <taxon>Negativicutes</taxon>
        <taxon>Selenomonadales</taxon>
        <taxon>Selenomonadaceae</taxon>
        <taxon>Selenomonas</taxon>
    </lineage>
</organism>
<proteinExistence type="predicted"/>
<evidence type="ECO:0000313" key="1">
    <source>
        <dbReference type="EMBL" id="SDZ77929.1"/>
    </source>
</evidence>
<accession>A0A1H3VT47</accession>
<protein>
    <submittedName>
        <fullName evidence="1">Uncharacterized protein</fullName>
    </submittedName>
</protein>
<reference evidence="1 2" key="1">
    <citation type="submission" date="2016-10" db="EMBL/GenBank/DDBJ databases">
        <authorList>
            <person name="de Groot N.N."/>
        </authorList>
    </citation>
    <scope>NUCLEOTIDE SEQUENCE [LARGE SCALE GENOMIC DNA]</scope>
    <source>
        <strain evidence="1 2">DSM 2872</strain>
    </source>
</reference>
<dbReference type="Proteomes" id="UP000183469">
    <property type="component" value="Unassembled WGS sequence"/>
</dbReference>
<sequence length="144" mass="16699">MRAGVQKWRRLYAEFKSGRFFFIGSLEYDMGIGGASPIKDRQGLEKGKNCSMSSVKKSLNFSKNVQEACCDGDENSGESVDTGNCSIYSDNVYLRYEMTKLGDYVSILEFDMAQRYYRYLDELEEKRRARVMTHLRVMVFIPFK</sequence>
<dbReference type="AlphaFoldDB" id="A0A1H3VT47"/>
<name>A0A1H3VT47_SELRU</name>